<evidence type="ECO:0000256" key="1">
    <source>
        <dbReference type="ARBA" id="ARBA00000900"/>
    </source>
</evidence>
<evidence type="ECO:0000256" key="2">
    <source>
        <dbReference type="ARBA" id="ARBA00004906"/>
    </source>
</evidence>
<dbReference type="SUPFAM" id="SSF57850">
    <property type="entry name" value="RING/U-box"/>
    <property type="match status" value="1"/>
</dbReference>
<dbReference type="PANTHER" id="PTHR22849">
    <property type="entry name" value="WDSAM1 PROTEIN"/>
    <property type="match status" value="1"/>
</dbReference>
<dbReference type="InterPro" id="IPR045210">
    <property type="entry name" value="RING-Ubox_PUB"/>
</dbReference>
<dbReference type="GO" id="GO:0006952">
    <property type="term" value="P:defense response"/>
    <property type="evidence" value="ECO:0007669"/>
    <property type="project" value="UniProtKB-ARBA"/>
</dbReference>
<dbReference type="OrthoDB" id="10064100at2759"/>
<feature type="domain" description="U-box" evidence="6">
    <location>
        <begin position="5"/>
        <end position="80"/>
    </location>
</feature>
<gene>
    <name evidence="7" type="ORF">F511_42298</name>
</gene>
<dbReference type="InterPro" id="IPR058678">
    <property type="entry name" value="ARM_PUB"/>
</dbReference>
<evidence type="ECO:0000256" key="3">
    <source>
        <dbReference type="ARBA" id="ARBA00022679"/>
    </source>
</evidence>
<dbReference type="CDD" id="cd16664">
    <property type="entry name" value="RING-Ubox_PUB"/>
    <property type="match status" value="1"/>
</dbReference>
<dbReference type="FunFam" id="3.30.40.10:FF:000437">
    <property type="entry name" value="RING-type E3 ubiquitin transferase"/>
    <property type="match status" value="1"/>
</dbReference>
<dbReference type="AlphaFoldDB" id="A0A2Z7CC55"/>
<accession>A0A2Z7CC55</accession>
<comment type="catalytic activity">
    <reaction evidence="1 5">
        <text>S-ubiquitinyl-[E2 ubiquitin-conjugating enzyme]-L-cysteine + [acceptor protein]-L-lysine = [E2 ubiquitin-conjugating enzyme]-L-cysteine + N(6)-ubiquitinyl-[acceptor protein]-L-lysine.</text>
        <dbReference type="EC" id="2.3.2.27"/>
    </reaction>
</comment>
<dbReference type="GO" id="GO:0016567">
    <property type="term" value="P:protein ubiquitination"/>
    <property type="evidence" value="ECO:0007669"/>
    <property type="project" value="UniProtKB-UniRule"/>
</dbReference>
<dbReference type="InterPro" id="IPR013083">
    <property type="entry name" value="Znf_RING/FYVE/PHD"/>
</dbReference>
<dbReference type="PROSITE" id="PS51698">
    <property type="entry name" value="U_BOX"/>
    <property type="match status" value="1"/>
</dbReference>
<evidence type="ECO:0000256" key="4">
    <source>
        <dbReference type="ARBA" id="ARBA00022786"/>
    </source>
</evidence>
<evidence type="ECO:0000259" key="6">
    <source>
        <dbReference type="PROSITE" id="PS51698"/>
    </source>
</evidence>
<dbReference type="InterPro" id="IPR016024">
    <property type="entry name" value="ARM-type_fold"/>
</dbReference>
<dbReference type="Pfam" id="PF04564">
    <property type="entry name" value="U-box"/>
    <property type="match status" value="1"/>
</dbReference>
<keyword evidence="4 5" id="KW-0833">Ubl conjugation pathway</keyword>
<comment type="function">
    <text evidence="5">Functions as an E3 ubiquitin ligase.</text>
</comment>
<dbReference type="EC" id="2.3.2.27" evidence="5"/>
<evidence type="ECO:0000313" key="8">
    <source>
        <dbReference type="Proteomes" id="UP000250235"/>
    </source>
</evidence>
<dbReference type="SUPFAM" id="SSF48371">
    <property type="entry name" value="ARM repeat"/>
    <property type="match status" value="1"/>
</dbReference>
<dbReference type="Gene3D" id="1.25.10.10">
    <property type="entry name" value="Leucine-rich Repeat Variant"/>
    <property type="match status" value="2"/>
</dbReference>
<comment type="pathway">
    <text evidence="2 5">Protein modification; protein ubiquitination.</text>
</comment>
<dbReference type="InterPro" id="IPR011989">
    <property type="entry name" value="ARM-like"/>
</dbReference>
<evidence type="ECO:0000256" key="5">
    <source>
        <dbReference type="RuleBase" id="RU369093"/>
    </source>
</evidence>
<dbReference type="PANTHER" id="PTHR22849:SF132">
    <property type="entry name" value="E3 UBIQUITIN-PROTEIN LIGASE PUB23"/>
    <property type="match status" value="1"/>
</dbReference>
<name>A0A2Z7CC55_9LAMI</name>
<dbReference type="InterPro" id="IPR045185">
    <property type="entry name" value="PUB22/23/24-like"/>
</dbReference>
<proteinExistence type="predicted"/>
<evidence type="ECO:0000313" key="7">
    <source>
        <dbReference type="EMBL" id="KZV44592.1"/>
    </source>
</evidence>
<dbReference type="Pfam" id="PF25598">
    <property type="entry name" value="ARM_PUB"/>
    <property type="match status" value="1"/>
</dbReference>
<keyword evidence="3 5" id="KW-0808">Transferase</keyword>
<keyword evidence="8" id="KW-1185">Reference proteome</keyword>
<dbReference type="UniPathway" id="UPA00143"/>
<sequence>MAEIEVPPYFLCPVTLEIMKDPVTVVTGITYDRDSIEKWIFKHKNNTCPVTKQPLPDSELTPNITLRRLIQSWCTLHASQGVERLRTPKSPVCRSHILKLLTAATTAAPKTQMACLQRLKSIAFQNQTNRRSMEAVGTAEFLASLIVNQTLQTSENSSEALGLLYSLQFSESGLKLLNNTEFIESLTCLMQTGRYESRAYAIMLLKSMLEVAEPDQLIHLSQEFFTQLTQILADQISEKATKSSLKPMAISCPWGRNRIKAVEAGAVPPLIDLLLNTSSKKAVEMTLTVLDTLCQTAEGRAELLRHGAGLAVVSKKILRISNGASERAVRILHSVSKFSATPAILQEMLQIGVVSKLCLLIQVDCGSNSKERAREILRLHGRAWRNASCIHCNLISSYPN</sequence>
<reference evidence="7 8" key="1">
    <citation type="journal article" date="2015" name="Proc. Natl. Acad. Sci. U.S.A.">
        <title>The resurrection genome of Boea hygrometrica: A blueprint for survival of dehydration.</title>
        <authorList>
            <person name="Xiao L."/>
            <person name="Yang G."/>
            <person name="Zhang L."/>
            <person name="Yang X."/>
            <person name="Zhao S."/>
            <person name="Ji Z."/>
            <person name="Zhou Q."/>
            <person name="Hu M."/>
            <person name="Wang Y."/>
            <person name="Chen M."/>
            <person name="Xu Y."/>
            <person name="Jin H."/>
            <person name="Xiao X."/>
            <person name="Hu G."/>
            <person name="Bao F."/>
            <person name="Hu Y."/>
            <person name="Wan P."/>
            <person name="Li L."/>
            <person name="Deng X."/>
            <person name="Kuang T."/>
            <person name="Xiang C."/>
            <person name="Zhu J.K."/>
            <person name="Oliver M.J."/>
            <person name="He Y."/>
        </authorList>
    </citation>
    <scope>NUCLEOTIDE SEQUENCE [LARGE SCALE GENOMIC DNA]</scope>
    <source>
        <strain evidence="8">cv. XS01</strain>
    </source>
</reference>
<protein>
    <recommendedName>
        <fullName evidence="5 6">U-box domain-containing protein</fullName>
        <ecNumber evidence="5">2.3.2.27</ecNumber>
    </recommendedName>
    <alternativeName>
        <fullName evidence="5">RING-type E3 ubiquitin transferase PUB</fullName>
    </alternativeName>
</protein>
<organism evidence="7 8">
    <name type="scientific">Dorcoceras hygrometricum</name>
    <dbReference type="NCBI Taxonomy" id="472368"/>
    <lineage>
        <taxon>Eukaryota</taxon>
        <taxon>Viridiplantae</taxon>
        <taxon>Streptophyta</taxon>
        <taxon>Embryophyta</taxon>
        <taxon>Tracheophyta</taxon>
        <taxon>Spermatophyta</taxon>
        <taxon>Magnoliopsida</taxon>
        <taxon>eudicotyledons</taxon>
        <taxon>Gunneridae</taxon>
        <taxon>Pentapetalae</taxon>
        <taxon>asterids</taxon>
        <taxon>lamiids</taxon>
        <taxon>Lamiales</taxon>
        <taxon>Gesneriaceae</taxon>
        <taxon>Didymocarpoideae</taxon>
        <taxon>Trichosporeae</taxon>
        <taxon>Loxocarpinae</taxon>
        <taxon>Dorcoceras</taxon>
    </lineage>
</organism>
<dbReference type="Proteomes" id="UP000250235">
    <property type="component" value="Unassembled WGS sequence"/>
</dbReference>
<dbReference type="GO" id="GO:0061630">
    <property type="term" value="F:ubiquitin protein ligase activity"/>
    <property type="evidence" value="ECO:0007669"/>
    <property type="project" value="UniProtKB-UniRule"/>
</dbReference>
<dbReference type="InterPro" id="IPR003613">
    <property type="entry name" value="Ubox_domain"/>
</dbReference>
<dbReference type="SMART" id="SM00504">
    <property type="entry name" value="Ubox"/>
    <property type="match status" value="1"/>
</dbReference>
<dbReference type="EMBL" id="KQ996678">
    <property type="protein sequence ID" value="KZV44592.1"/>
    <property type="molecule type" value="Genomic_DNA"/>
</dbReference>
<dbReference type="Gene3D" id="3.30.40.10">
    <property type="entry name" value="Zinc/RING finger domain, C3HC4 (zinc finger)"/>
    <property type="match status" value="1"/>
</dbReference>